<keyword evidence="3 9" id="KW-0808">Transferase</keyword>
<feature type="transmembrane region" description="Helical" evidence="8">
    <location>
        <begin position="6"/>
        <end position="27"/>
    </location>
</feature>
<evidence type="ECO:0000256" key="1">
    <source>
        <dbReference type="ARBA" id="ARBA00004651"/>
    </source>
</evidence>
<evidence type="ECO:0000256" key="8">
    <source>
        <dbReference type="SAM" id="Phobius"/>
    </source>
</evidence>
<evidence type="ECO:0000256" key="3">
    <source>
        <dbReference type="ARBA" id="ARBA00022679"/>
    </source>
</evidence>
<evidence type="ECO:0000256" key="2">
    <source>
        <dbReference type="ARBA" id="ARBA00022475"/>
    </source>
</evidence>
<evidence type="ECO:0000313" key="10">
    <source>
        <dbReference type="Proteomes" id="UP000237752"/>
    </source>
</evidence>
<keyword evidence="4 8" id="KW-0812">Transmembrane</keyword>
<feature type="transmembrane region" description="Helical" evidence="8">
    <location>
        <begin position="343"/>
        <end position="363"/>
    </location>
</feature>
<dbReference type="GO" id="GO:0005886">
    <property type="term" value="C:plasma membrane"/>
    <property type="evidence" value="ECO:0007669"/>
    <property type="project" value="UniProtKB-SubCell"/>
</dbReference>
<feature type="transmembrane region" description="Helical" evidence="8">
    <location>
        <begin position="48"/>
        <end position="68"/>
    </location>
</feature>
<keyword evidence="6 8" id="KW-0472">Membrane</keyword>
<dbReference type="CDD" id="cd06853">
    <property type="entry name" value="GT_WecA_like"/>
    <property type="match status" value="1"/>
</dbReference>
<dbReference type="AlphaFoldDB" id="A0A2T1A467"/>
<feature type="transmembrane region" description="Helical" evidence="8">
    <location>
        <begin position="108"/>
        <end position="132"/>
    </location>
</feature>
<dbReference type="GO" id="GO:0009103">
    <property type="term" value="P:lipopolysaccharide biosynthetic process"/>
    <property type="evidence" value="ECO:0007669"/>
    <property type="project" value="TreeGrafter"/>
</dbReference>
<feature type="transmembrane region" description="Helical" evidence="8">
    <location>
        <begin position="263"/>
        <end position="286"/>
    </location>
</feature>
<proteinExistence type="predicted"/>
<feature type="binding site" evidence="7">
    <location>
        <position position="161"/>
    </location>
    <ligand>
        <name>Mg(2+)</name>
        <dbReference type="ChEBI" id="CHEBI:18420"/>
    </ligand>
</feature>
<evidence type="ECO:0000256" key="6">
    <source>
        <dbReference type="ARBA" id="ARBA00023136"/>
    </source>
</evidence>
<comment type="cofactor">
    <cofactor evidence="7">
        <name>Mg(2+)</name>
        <dbReference type="ChEBI" id="CHEBI:18420"/>
    </cofactor>
</comment>
<keyword evidence="10" id="KW-1185">Reference proteome</keyword>
<evidence type="ECO:0000313" key="9">
    <source>
        <dbReference type="EMBL" id="PRZ43389.1"/>
    </source>
</evidence>
<gene>
    <name evidence="9" type="ORF">CLV47_10275</name>
</gene>
<dbReference type="OrthoDB" id="9783652at2"/>
<dbReference type="GO" id="GO:0044038">
    <property type="term" value="P:cell wall macromolecule biosynthetic process"/>
    <property type="evidence" value="ECO:0007669"/>
    <property type="project" value="TreeGrafter"/>
</dbReference>
<comment type="caution">
    <text evidence="9">The sequence shown here is derived from an EMBL/GenBank/DDBJ whole genome shotgun (WGS) entry which is preliminary data.</text>
</comment>
<reference evidence="9 10" key="1">
    <citation type="submission" date="2018-03" db="EMBL/GenBank/DDBJ databases">
        <title>Genomic Encyclopedia of Archaeal and Bacterial Type Strains, Phase II (KMG-II): from individual species to whole genera.</title>
        <authorList>
            <person name="Goeker M."/>
        </authorList>
    </citation>
    <scope>NUCLEOTIDE SEQUENCE [LARGE SCALE GENOMIC DNA]</scope>
    <source>
        <strain evidence="9 10">DSM 100065</strain>
    </source>
</reference>
<dbReference type="GO" id="GO:0046872">
    <property type="term" value="F:metal ion binding"/>
    <property type="evidence" value="ECO:0007669"/>
    <property type="project" value="UniProtKB-KW"/>
</dbReference>
<dbReference type="PANTHER" id="PTHR22926:SF3">
    <property type="entry name" value="UNDECAPRENYL-PHOSPHATE ALPHA-N-ACETYLGLUCOSAMINYL 1-PHOSPHATE TRANSFERASE"/>
    <property type="match status" value="1"/>
</dbReference>
<feature type="transmembrane region" description="Helical" evidence="8">
    <location>
        <begin position="144"/>
        <end position="162"/>
    </location>
</feature>
<keyword evidence="7" id="KW-0479">Metal-binding</keyword>
<organism evidence="9 10">
    <name type="scientific">Antricoccus suffuscus</name>
    <dbReference type="NCBI Taxonomy" id="1629062"/>
    <lineage>
        <taxon>Bacteria</taxon>
        <taxon>Bacillati</taxon>
        <taxon>Actinomycetota</taxon>
        <taxon>Actinomycetes</taxon>
        <taxon>Geodermatophilales</taxon>
        <taxon>Antricoccaceae</taxon>
        <taxon>Antricoccus</taxon>
    </lineage>
</organism>
<feature type="binding site" evidence="7">
    <location>
        <position position="228"/>
    </location>
    <ligand>
        <name>Mg(2+)</name>
        <dbReference type="ChEBI" id="CHEBI:18420"/>
    </ligand>
</feature>
<dbReference type="GO" id="GO:0016780">
    <property type="term" value="F:phosphotransferase activity, for other substituted phosphate groups"/>
    <property type="evidence" value="ECO:0007669"/>
    <property type="project" value="InterPro"/>
</dbReference>
<evidence type="ECO:0000256" key="5">
    <source>
        <dbReference type="ARBA" id="ARBA00022989"/>
    </source>
</evidence>
<feature type="transmembrane region" description="Helical" evidence="8">
    <location>
        <begin position="317"/>
        <end position="337"/>
    </location>
</feature>
<dbReference type="Proteomes" id="UP000237752">
    <property type="component" value="Unassembled WGS sequence"/>
</dbReference>
<keyword evidence="5 8" id="KW-1133">Transmembrane helix</keyword>
<evidence type="ECO:0000256" key="4">
    <source>
        <dbReference type="ARBA" id="ARBA00022692"/>
    </source>
</evidence>
<dbReference type="EMBL" id="PVUE01000002">
    <property type="protein sequence ID" value="PRZ43389.1"/>
    <property type="molecule type" value="Genomic_DNA"/>
</dbReference>
<dbReference type="PROSITE" id="PS01348">
    <property type="entry name" value="MRAY_2"/>
    <property type="match status" value="1"/>
</dbReference>
<feature type="transmembrane region" description="Helical" evidence="8">
    <location>
        <begin position="224"/>
        <end position="243"/>
    </location>
</feature>
<accession>A0A2T1A467</accession>
<dbReference type="InterPro" id="IPR018480">
    <property type="entry name" value="PNAcMuramoyl-5peptid_Trfase_CS"/>
</dbReference>
<dbReference type="PANTHER" id="PTHR22926">
    <property type="entry name" value="PHOSPHO-N-ACETYLMURAMOYL-PENTAPEPTIDE-TRANSFERASE"/>
    <property type="match status" value="1"/>
</dbReference>
<comment type="subcellular location">
    <subcellularLocation>
        <location evidence="1">Cell membrane</location>
        <topology evidence="1">Multi-pass membrane protein</topology>
    </subcellularLocation>
</comment>
<feature type="transmembrane region" description="Helical" evidence="8">
    <location>
        <begin position="199"/>
        <end position="217"/>
    </location>
</feature>
<feature type="transmembrane region" description="Helical" evidence="8">
    <location>
        <begin position="169"/>
        <end position="187"/>
    </location>
</feature>
<sequence length="375" mass="39577">MREYAVVLCVAAIVSYFATPAVRWASIKLGAMTAVRDRDVHSIPIPRLGGVGVYIGMLAAMLVAHQLPGLQQTFVGSSETTAVIVAGGLICLLGALDDRFDLDPFTKLAGQIACAGVLVLMGVQLAFIFIPASDLGTVSLDPNTSFLLTTLITVAAVNAMNFIDGLDGLLTGVAIIAAIAFFIYSYQFSREGYGDVFSAPTLMTAVLAGACIGFLPHNFNPARIFLGDSGSMLIGLVLAAAAVSTTGHADPQSFSSAASAIPLFMPLLLPIAVLAIPLADMTLAVVRRARERRSPFSPDKMHLHHRLLEIGHTQRRAVLIMYFWSALLAFAGVGAAIGQGPLVLSISAALVVIAIILSVVPRARRRRRDGSKRPA</sequence>
<keyword evidence="7" id="KW-0460">Magnesium</keyword>
<dbReference type="GO" id="GO:0071555">
    <property type="term" value="P:cell wall organization"/>
    <property type="evidence" value="ECO:0007669"/>
    <property type="project" value="TreeGrafter"/>
</dbReference>
<feature type="transmembrane region" description="Helical" evidence="8">
    <location>
        <begin position="74"/>
        <end position="96"/>
    </location>
</feature>
<dbReference type="Pfam" id="PF00953">
    <property type="entry name" value="Glycos_transf_4"/>
    <property type="match status" value="1"/>
</dbReference>
<keyword evidence="2" id="KW-1003">Cell membrane</keyword>
<name>A0A2T1A467_9ACTN</name>
<protein>
    <submittedName>
        <fullName evidence="9">UDP-GlcNAc:undecaprenyl-phosphate GlcNAc-1-phosphate transferase</fullName>
    </submittedName>
</protein>
<dbReference type="InterPro" id="IPR000715">
    <property type="entry name" value="Glycosyl_transferase_4"/>
</dbReference>
<dbReference type="RefSeq" id="WP_106347563.1">
    <property type="nucleotide sequence ID" value="NZ_PVUE01000002.1"/>
</dbReference>
<evidence type="ECO:0000256" key="7">
    <source>
        <dbReference type="PIRSR" id="PIRSR600715-1"/>
    </source>
</evidence>